<accession>A0A4U0WUD5</accession>
<dbReference type="OrthoDB" id="3795850at2759"/>
<dbReference type="AlphaFoldDB" id="A0A4U0WUD5"/>
<organism evidence="2 3">
    <name type="scientific">Friedmanniomyces simplex</name>
    <dbReference type="NCBI Taxonomy" id="329884"/>
    <lineage>
        <taxon>Eukaryota</taxon>
        <taxon>Fungi</taxon>
        <taxon>Dikarya</taxon>
        <taxon>Ascomycota</taxon>
        <taxon>Pezizomycotina</taxon>
        <taxon>Dothideomycetes</taxon>
        <taxon>Dothideomycetidae</taxon>
        <taxon>Mycosphaerellales</taxon>
        <taxon>Teratosphaeriaceae</taxon>
        <taxon>Friedmanniomyces</taxon>
    </lineage>
</organism>
<dbReference type="Proteomes" id="UP000309340">
    <property type="component" value="Unassembled WGS sequence"/>
</dbReference>
<keyword evidence="3" id="KW-1185">Reference proteome</keyword>
<dbReference type="EMBL" id="NAJQ01000586">
    <property type="protein sequence ID" value="TKA67230.1"/>
    <property type="molecule type" value="Genomic_DNA"/>
</dbReference>
<gene>
    <name evidence="2" type="ORF">B0A55_08552</name>
</gene>
<sequence length="344" mass="39096">MPSMEMLLTWVVRVDAVFLGAHLEAYIKLLPITQTLRLCHRFGIGENVHIHRLPTELVAHIEGYLMKEEARPTEAEWFLSNYCFTGECDPVHHHSKEQLLRLRSHYLPGREDSTSEQPRDTAIPLTPDDRHTLNEYMADDYPENDEILPGLDEWRMQHDYMCSLWVDFAGEPGKSGRGFFTKHKELLRKHFGLDAWISHAVSDPGKLGWHDEESMTTLAYLTLPTTSAATEKWSQRVAGVVDTLMLPSENTSEHCISPPPQPTERSMARFARALRILNLKSYPLSWNQDLVAGSVPRDKSGGESGDDGREGFSEEYPPQGWRELRGPALRLLVANKDLSAPDEI</sequence>
<feature type="compositionally biased region" description="Basic and acidic residues" evidence="1">
    <location>
        <begin position="296"/>
        <end position="312"/>
    </location>
</feature>
<reference evidence="2 3" key="1">
    <citation type="submission" date="2017-03" db="EMBL/GenBank/DDBJ databases">
        <title>Genomes of endolithic fungi from Antarctica.</title>
        <authorList>
            <person name="Coleine C."/>
            <person name="Masonjones S."/>
            <person name="Stajich J.E."/>
        </authorList>
    </citation>
    <scope>NUCLEOTIDE SEQUENCE [LARGE SCALE GENOMIC DNA]</scope>
    <source>
        <strain evidence="2 3">CCFEE 5184</strain>
    </source>
</reference>
<evidence type="ECO:0000313" key="3">
    <source>
        <dbReference type="Proteomes" id="UP000309340"/>
    </source>
</evidence>
<protein>
    <submittedName>
        <fullName evidence="2">Uncharacterized protein</fullName>
    </submittedName>
</protein>
<evidence type="ECO:0000313" key="2">
    <source>
        <dbReference type="EMBL" id="TKA67230.1"/>
    </source>
</evidence>
<name>A0A4U0WUD5_9PEZI</name>
<evidence type="ECO:0000256" key="1">
    <source>
        <dbReference type="SAM" id="MobiDB-lite"/>
    </source>
</evidence>
<feature type="region of interest" description="Disordered" evidence="1">
    <location>
        <begin position="292"/>
        <end position="321"/>
    </location>
</feature>
<proteinExistence type="predicted"/>
<comment type="caution">
    <text evidence="2">The sequence shown here is derived from an EMBL/GenBank/DDBJ whole genome shotgun (WGS) entry which is preliminary data.</text>
</comment>